<dbReference type="EMBL" id="PEWA01000060">
    <property type="protein sequence ID" value="PIU73010.1"/>
    <property type="molecule type" value="Genomic_DNA"/>
</dbReference>
<gene>
    <name evidence="1" type="ORF">COS78_04235</name>
</gene>
<name>A0A2M7AR34_9BACT</name>
<dbReference type="Proteomes" id="UP000231407">
    <property type="component" value="Unassembled WGS sequence"/>
</dbReference>
<evidence type="ECO:0000313" key="1">
    <source>
        <dbReference type="EMBL" id="PIU73010.1"/>
    </source>
</evidence>
<organism evidence="1 2">
    <name type="scientific">Candidatus Shapirobacteria bacterium CG06_land_8_20_14_3_00_40_12</name>
    <dbReference type="NCBI Taxonomy" id="1974881"/>
    <lineage>
        <taxon>Bacteria</taxon>
        <taxon>Candidatus Shapironibacteriota</taxon>
    </lineage>
</organism>
<accession>A0A2M7AR34</accession>
<reference evidence="2" key="1">
    <citation type="submission" date="2017-09" db="EMBL/GenBank/DDBJ databases">
        <title>Depth-based differentiation of microbial function through sediment-hosted aquifers and enrichment of novel symbionts in the deep terrestrial subsurface.</title>
        <authorList>
            <person name="Probst A.J."/>
            <person name="Ladd B."/>
            <person name="Jarett J.K."/>
            <person name="Geller-Mcgrath D.E."/>
            <person name="Sieber C.M.K."/>
            <person name="Emerson J.B."/>
            <person name="Anantharaman K."/>
            <person name="Thomas B.C."/>
            <person name="Malmstrom R."/>
            <person name="Stieglmeier M."/>
            <person name="Klingl A."/>
            <person name="Woyke T."/>
            <person name="Ryan C.M."/>
            <person name="Banfield J.F."/>
        </authorList>
    </citation>
    <scope>NUCLEOTIDE SEQUENCE [LARGE SCALE GENOMIC DNA]</scope>
</reference>
<protein>
    <submittedName>
        <fullName evidence="1">Uncharacterized protein</fullName>
    </submittedName>
</protein>
<sequence>MDLQQIKEILNKAGFSAESLTVMNQVLDEAIEKSFLTKEGKEKLLGIIDTETELANIEADIMEQVAIALESFASELDKANEIAGNEVDTAEKTFDFDDKQIQDTLAA</sequence>
<evidence type="ECO:0000313" key="2">
    <source>
        <dbReference type="Proteomes" id="UP000231407"/>
    </source>
</evidence>
<dbReference type="AlphaFoldDB" id="A0A2M7AR34"/>
<proteinExistence type="predicted"/>
<comment type="caution">
    <text evidence="1">The sequence shown here is derived from an EMBL/GenBank/DDBJ whole genome shotgun (WGS) entry which is preliminary data.</text>
</comment>